<accession>A0A2M7TI32</accession>
<evidence type="ECO:0000313" key="2">
    <source>
        <dbReference type="Proteomes" id="UP000228920"/>
    </source>
</evidence>
<sequence>MLTVLLLVGCSQQPIVDNRQPTEVTEVVEAKVVEVTRVDNVPRRYEVFVVDKSSILGDYGPEMYVLTSTDLVFPSNQHDRAGHGWILDGVEYREGDRSNGIVGIVKKTIVRPEALDDFVWSVENDQVPYNYSSVDIHEGYRTDVWSTVFQLPREKTYYFKEAGVVNIDTVEYFHIPIALEYNIDQRDITRLRVYELWVRAGFTR</sequence>
<comment type="caution">
    <text evidence="1">The sequence shown here is derived from an EMBL/GenBank/DDBJ whole genome shotgun (WGS) entry which is preliminary data.</text>
</comment>
<dbReference type="Proteomes" id="UP000228920">
    <property type="component" value="Unassembled WGS sequence"/>
</dbReference>
<organism evidence="1 2">
    <name type="scientific">candidate division WWE3 bacterium CG_4_10_14_0_2_um_filter_41_14</name>
    <dbReference type="NCBI Taxonomy" id="1975072"/>
    <lineage>
        <taxon>Bacteria</taxon>
        <taxon>Katanobacteria</taxon>
    </lineage>
</organism>
<dbReference type="EMBL" id="PFNL01000116">
    <property type="protein sequence ID" value="PIZ45980.1"/>
    <property type="molecule type" value="Genomic_DNA"/>
</dbReference>
<gene>
    <name evidence="1" type="ORF">COY32_04290</name>
</gene>
<protein>
    <submittedName>
        <fullName evidence="1">Uncharacterized protein</fullName>
    </submittedName>
</protein>
<reference evidence="2" key="1">
    <citation type="submission" date="2017-09" db="EMBL/GenBank/DDBJ databases">
        <title>Depth-based differentiation of microbial function through sediment-hosted aquifers and enrichment of novel symbionts in the deep terrestrial subsurface.</title>
        <authorList>
            <person name="Probst A.J."/>
            <person name="Ladd B."/>
            <person name="Jarett J.K."/>
            <person name="Geller-Mcgrath D.E."/>
            <person name="Sieber C.M.K."/>
            <person name="Emerson J.B."/>
            <person name="Anantharaman K."/>
            <person name="Thomas B.C."/>
            <person name="Malmstrom R."/>
            <person name="Stieglmeier M."/>
            <person name="Klingl A."/>
            <person name="Woyke T."/>
            <person name="Ryan C.M."/>
            <person name="Banfield J.F."/>
        </authorList>
    </citation>
    <scope>NUCLEOTIDE SEQUENCE [LARGE SCALE GENOMIC DNA]</scope>
</reference>
<dbReference type="AlphaFoldDB" id="A0A2M7TI32"/>
<proteinExistence type="predicted"/>
<evidence type="ECO:0000313" key="1">
    <source>
        <dbReference type="EMBL" id="PIZ45980.1"/>
    </source>
</evidence>
<name>A0A2M7TI32_UNCKA</name>